<feature type="transmembrane region" description="Helical" evidence="1">
    <location>
        <begin position="20"/>
        <end position="40"/>
    </location>
</feature>
<keyword evidence="1" id="KW-1133">Transmembrane helix</keyword>
<evidence type="ECO:0008006" key="4">
    <source>
        <dbReference type="Google" id="ProtNLM"/>
    </source>
</evidence>
<evidence type="ECO:0000256" key="1">
    <source>
        <dbReference type="SAM" id="Phobius"/>
    </source>
</evidence>
<proteinExistence type="predicted"/>
<evidence type="ECO:0000313" key="3">
    <source>
        <dbReference type="Proteomes" id="UP000178570"/>
    </source>
</evidence>
<dbReference type="Proteomes" id="UP000178570">
    <property type="component" value="Unassembled WGS sequence"/>
</dbReference>
<gene>
    <name evidence="2" type="ORF">A2570_01970</name>
</gene>
<organism evidence="2 3">
    <name type="scientific">Candidatus Brennerbacteria bacterium RIFOXYD1_FULL_41_16</name>
    <dbReference type="NCBI Taxonomy" id="1797529"/>
    <lineage>
        <taxon>Bacteria</taxon>
        <taxon>Candidatus Brenneribacteriota</taxon>
    </lineage>
</organism>
<reference evidence="2 3" key="1">
    <citation type="journal article" date="2016" name="Nat. Commun.">
        <title>Thousands of microbial genomes shed light on interconnected biogeochemical processes in an aquifer system.</title>
        <authorList>
            <person name="Anantharaman K."/>
            <person name="Brown C.T."/>
            <person name="Hug L.A."/>
            <person name="Sharon I."/>
            <person name="Castelle C.J."/>
            <person name="Probst A.J."/>
            <person name="Thomas B.C."/>
            <person name="Singh A."/>
            <person name="Wilkins M.J."/>
            <person name="Karaoz U."/>
            <person name="Brodie E.L."/>
            <person name="Williams K.H."/>
            <person name="Hubbard S.S."/>
            <person name="Banfield J.F."/>
        </authorList>
    </citation>
    <scope>NUCLEOTIDE SEQUENCE [LARGE SCALE GENOMIC DNA]</scope>
</reference>
<name>A0A1G1XKS0_9BACT</name>
<comment type="caution">
    <text evidence="2">The sequence shown here is derived from an EMBL/GenBank/DDBJ whole genome shotgun (WGS) entry which is preliminary data.</text>
</comment>
<accession>A0A1G1XKS0</accession>
<dbReference type="STRING" id="1797529.A2570_01970"/>
<keyword evidence="1" id="KW-0812">Transmembrane</keyword>
<protein>
    <recommendedName>
        <fullName evidence="4">Type II secretion system protein</fullName>
    </recommendedName>
</protein>
<sequence length="162" mass="18015">MEKRFWQKSYSGLTLIETVIYSALIAMILGGSFGVVYQVLRGADWLSGEIMREQELSFIFGKIGWSLTNIESVIAPVQNSTSSVMILNKKNFAKNPIVFSISSSSIFLKLGTDEALPINNSRIVIEALVFGRESFSTSTAEILKAMVLTGGQEYETFFHLKQ</sequence>
<keyword evidence="1" id="KW-0472">Membrane</keyword>
<dbReference type="AlphaFoldDB" id="A0A1G1XKS0"/>
<evidence type="ECO:0000313" key="2">
    <source>
        <dbReference type="EMBL" id="OGY40494.1"/>
    </source>
</evidence>
<dbReference type="EMBL" id="MHHY01000007">
    <property type="protein sequence ID" value="OGY40494.1"/>
    <property type="molecule type" value="Genomic_DNA"/>
</dbReference>